<dbReference type="OrthoDB" id="1893318at2759"/>
<dbReference type="GO" id="GO:0008270">
    <property type="term" value="F:zinc ion binding"/>
    <property type="evidence" value="ECO:0007669"/>
    <property type="project" value="UniProtKB-KW"/>
</dbReference>
<keyword evidence="1" id="KW-0862">Zinc</keyword>
<dbReference type="InterPro" id="IPR037472">
    <property type="entry name" value="MBD8"/>
</dbReference>
<keyword evidence="1" id="KW-0479">Metal-binding</keyword>
<dbReference type="AlphaFoldDB" id="A0A843TLY3"/>
<organism evidence="4 5">
    <name type="scientific">Colocasia esculenta</name>
    <name type="common">Wild taro</name>
    <name type="synonym">Arum esculentum</name>
    <dbReference type="NCBI Taxonomy" id="4460"/>
    <lineage>
        <taxon>Eukaryota</taxon>
        <taxon>Viridiplantae</taxon>
        <taxon>Streptophyta</taxon>
        <taxon>Embryophyta</taxon>
        <taxon>Tracheophyta</taxon>
        <taxon>Spermatophyta</taxon>
        <taxon>Magnoliopsida</taxon>
        <taxon>Liliopsida</taxon>
        <taxon>Araceae</taxon>
        <taxon>Aroideae</taxon>
        <taxon>Colocasieae</taxon>
        <taxon>Colocasia</taxon>
    </lineage>
</organism>
<dbReference type="PROSITE" id="PS00028">
    <property type="entry name" value="ZINC_FINGER_C2H2_1"/>
    <property type="match status" value="2"/>
</dbReference>
<feature type="domain" description="C2H2-type" evidence="3">
    <location>
        <begin position="392"/>
        <end position="420"/>
    </location>
</feature>
<evidence type="ECO:0000259" key="3">
    <source>
        <dbReference type="PROSITE" id="PS50157"/>
    </source>
</evidence>
<dbReference type="SMART" id="SM00355">
    <property type="entry name" value="ZnF_C2H2"/>
    <property type="match status" value="2"/>
</dbReference>
<protein>
    <recommendedName>
        <fullName evidence="3">C2H2-type domain-containing protein</fullName>
    </recommendedName>
</protein>
<accession>A0A843TLY3</accession>
<dbReference type="EMBL" id="NMUH01000140">
    <property type="protein sequence ID" value="MQL72698.1"/>
    <property type="molecule type" value="Genomic_DNA"/>
</dbReference>
<comment type="caution">
    <text evidence="4">The sequence shown here is derived from an EMBL/GenBank/DDBJ whole genome shotgun (WGS) entry which is preliminary data.</text>
</comment>
<dbReference type="PANTHER" id="PTHR37701:SF17">
    <property type="entry name" value="METHYL BINDING DOMAIN117"/>
    <property type="match status" value="1"/>
</dbReference>
<evidence type="ECO:0000313" key="4">
    <source>
        <dbReference type="EMBL" id="MQL72698.1"/>
    </source>
</evidence>
<keyword evidence="5" id="KW-1185">Reference proteome</keyword>
<dbReference type="InterPro" id="IPR013087">
    <property type="entry name" value="Znf_C2H2_type"/>
</dbReference>
<feature type="domain" description="C2H2-type" evidence="3">
    <location>
        <begin position="439"/>
        <end position="466"/>
    </location>
</feature>
<keyword evidence="1" id="KW-0863">Zinc-finger</keyword>
<name>A0A843TLY3_COLES</name>
<gene>
    <name evidence="4" type="ORF">Taro_005051</name>
</gene>
<dbReference type="PANTHER" id="PTHR37701">
    <property type="entry name" value="METHYL-CPG-BINDING DOMAIN-CONTAINING PROTEIN 8"/>
    <property type="match status" value="1"/>
</dbReference>
<evidence type="ECO:0000256" key="2">
    <source>
        <dbReference type="SAM" id="MobiDB-lite"/>
    </source>
</evidence>
<feature type="region of interest" description="Disordered" evidence="2">
    <location>
        <begin position="49"/>
        <end position="116"/>
    </location>
</feature>
<reference evidence="4" key="1">
    <citation type="submission" date="2017-07" db="EMBL/GenBank/DDBJ databases">
        <title>Taro Niue Genome Assembly and Annotation.</title>
        <authorList>
            <person name="Atibalentja N."/>
            <person name="Keating K."/>
            <person name="Fields C.J."/>
        </authorList>
    </citation>
    <scope>NUCLEOTIDE SEQUENCE</scope>
    <source>
        <strain evidence="4">Niue_2</strain>
        <tissue evidence="4">Leaf</tissue>
    </source>
</reference>
<feature type="region of interest" description="Disordered" evidence="2">
    <location>
        <begin position="301"/>
        <end position="327"/>
    </location>
</feature>
<sequence>MEAIPVVDLRLLTQAEINALSRVSSSAAGDPRRCDDVVVPKIDRSVFNESAGSRKQTYSRLRLAPRKSPELSPPASASPSSSSGATRGRRRSGGLLPPPPPSAASTSSAPPLPPLPVLEAVDDPCRRENEQIILFLRQLFAKKGIQIADKAAAPDESAVVPSAGVIANPNPVGSALGKRWREQEATEAFDKDRVLLNITGVAADLVALGEAEDPFEPELRRRTQGLVTEEDFLRFLSGLEGQWGSRRKRRRIVDADKLGDALPKGWKVLLALKRKEGNIWIHCRRYIWGMGCQESWMAESGRVAGSAPADPDPESGQSRGSHEVRQQNTAENNANKLGNGHVVGHTQQVNVTSPSSSCYSALPISAFSPDSAKQIVLYGVENSANFELQDVLKCPECNLTFADKGAHMQHFLTLHRSNRKRRRFGQSISDGVIIRDGKYECQFCHKMFTERRRYNGHVGIHVKYHDRRLEPVTYEITMEKNVNSSTDAAAPAFAEHNNSVDCGKETKLTDENVSIKSTHVISDSYPYGNEHVGNAVSDHTMKCCDNEEEKIMVQDTCNVGAIDEIKDSFPLRNSCDNEEQNVMQELFPSPNHEKGYGSPRNNVLVEERKDDDVMNCFENERNSVQEVYKAHCVCERNASFPLSNKMNKVDSFPELNIETSGSEIVKTDAGMLDQKPRDAAEAGNIVNHYTHVQDYRCSSVSDVGYCTSEGSLRNDFSNKILLDETDRPSKLNIDHGSNAIAIPKDGQASVELLTLSQSVVDGIENSENKKCPGSNLKILSVMEQSNKRNTVAICMATELVEMVKSGNEPKDDLECAHTASNRAAILENIVPGETRLFGIGERFLESSVDVPSGRKFCNVDTAINDVLPSSGEEIMLDMMGHSSNGLKDDFMSDGTVHADARRNDTGIADEGNLQSLQVNLQTSWGQASVHLPILQMITDQSEYYLVAFTILSLDRAHDFISMRTMLI</sequence>
<evidence type="ECO:0000256" key="1">
    <source>
        <dbReference type="PROSITE-ProRule" id="PRU00042"/>
    </source>
</evidence>
<dbReference type="Gene3D" id="3.30.160.60">
    <property type="entry name" value="Classic Zinc Finger"/>
    <property type="match status" value="1"/>
</dbReference>
<feature type="compositionally biased region" description="Polar residues" evidence="2">
    <location>
        <begin position="49"/>
        <end position="59"/>
    </location>
</feature>
<feature type="compositionally biased region" description="Low complexity" evidence="2">
    <location>
        <begin position="73"/>
        <end position="86"/>
    </location>
</feature>
<proteinExistence type="predicted"/>
<dbReference type="PROSITE" id="PS50157">
    <property type="entry name" value="ZINC_FINGER_C2H2_2"/>
    <property type="match status" value="2"/>
</dbReference>
<dbReference type="Proteomes" id="UP000652761">
    <property type="component" value="Unassembled WGS sequence"/>
</dbReference>
<evidence type="ECO:0000313" key="5">
    <source>
        <dbReference type="Proteomes" id="UP000652761"/>
    </source>
</evidence>